<dbReference type="Proteomes" id="UP000626109">
    <property type="component" value="Unassembled WGS sequence"/>
</dbReference>
<protein>
    <submittedName>
        <fullName evidence="2">Uncharacterized protein</fullName>
    </submittedName>
</protein>
<accession>A0A813LHW7</accession>
<evidence type="ECO:0000313" key="2">
    <source>
        <dbReference type="EMBL" id="CAE8723288.1"/>
    </source>
</evidence>
<evidence type="ECO:0000256" key="1">
    <source>
        <dbReference type="SAM" id="MobiDB-lite"/>
    </source>
</evidence>
<evidence type="ECO:0000313" key="3">
    <source>
        <dbReference type="Proteomes" id="UP000626109"/>
    </source>
</evidence>
<sequence length="161" mass="16678">MLPGGGSDCLAVSLAGGPCTGPCRASVVDGSGLPSKTEAERKGRGPVAGRKGRGPAGLRVHGPTAGRKGRGPAGLCCSAFSRLLFKCHGASPRLHPLGGDAILSRERFLEGRDADDDDALLAPLLVMILCLSLVRSSSMSLWSRCEEAIPDLLSAVCKWEK</sequence>
<reference evidence="2" key="1">
    <citation type="submission" date="2021-02" db="EMBL/GenBank/DDBJ databases">
        <authorList>
            <person name="Dougan E. K."/>
            <person name="Rhodes N."/>
            <person name="Thang M."/>
            <person name="Chan C."/>
        </authorList>
    </citation>
    <scope>NUCLEOTIDE SEQUENCE</scope>
</reference>
<dbReference type="EMBL" id="CAJNNW010034611">
    <property type="protein sequence ID" value="CAE8723288.1"/>
    <property type="molecule type" value="Genomic_DNA"/>
</dbReference>
<proteinExistence type="predicted"/>
<gene>
    <name evidence="2" type="ORF">PGLA2088_LOCUS43030</name>
</gene>
<name>A0A813LHW7_POLGL</name>
<comment type="caution">
    <text evidence="2">The sequence shown here is derived from an EMBL/GenBank/DDBJ whole genome shotgun (WGS) entry which is preliminary data.</text>
</comment>
<organism evidence="2 3">
    <name type="scientific">Polarella glacialis</name>
    <name type="common">Dinoflagellate</name>
    <dbReference type="NCBI Taxonomy" id="89957"/>
    <lineage>
        <taxon>Eukaryota</taxon>
        <taxon>Sar</taxon>
        <taxon>Alveolata</taxon>
        <taxon>Dinophyceae</taxon>
        <taxon>Suessiales</taxon>
        <taxon>Suessiaceae</taxon>
        <taxon>Polarella</taxon>
    </lineage>
</organism>
<feature type="region of interest" description="Disordered" evidence="1">
    <location>
        <begin position="30"/>
        <end position="66"/>
    </location>
</feature>
<dbReference type="AlphaFoldDB" id="A0A813LHW7"/>